<feature type="transmembrane region" description="Helical" evidence="2">
    <location>
        <begin position="101"/>
        <end position="122"/>
    </location>
</feature>
<dbReference type="OrthoDB" id="10359380at2759"/>
<name>A0A9C7Q069_9RHOD</name>
<dbReference type="AlphaFoldDB" id="A0A9C7Q069"/>
<feature type="transmembrane region" description="Helical" evidence="2">
    <location>
        <begin position="261"/>
        <end position="283"/>
    </location>
</feature>
<feature type="compositionally biased region" description="Polar residues" evidence="1">
    <location>
        <begin position="20"/>
        <end position="37"/>
    </location>
</feature>
<evidence type="ECO:0000256" key="2">
    <source>
        <dbReference type="SAM" id="Phobius"/>
    </source>
</evidence>
<feature type="transmembrane region" description="Helical" evidence="2">
    <location>
        <begin position="206"/>
        <end position="226"/>
    </location>
</feature>
<proteinExistence type="predicted"/>
<dbReference type="EMBL" id="BQMJ01000047">
    <property type="protein sequence ID" value="GJQ13799.1"/>
    <property type="molecule type" value="Genomic_DNA"/>
</dbReference>
<reference evidence="3" key="2">
    <citation type="submission" date="2022-01" db="EMBL/GenBank/DDBJ databases">
        <authorList>
            <person name="Hirooka S."/>
            <person name="Miyagishima S.Y."/>
        </authorList>
    </citation>
    <scope>NUCLEOTIDE SEQUENCE</scope>
    <source>
        <strain evidence="3">NBRC 102759</strain>
    </source>
</reference>
<sequence>MYSSYQTHPGFEPSAPAESFSDSYNTNLSRSNQQNPEWNRIHVNVPPNKSFVDPRLYPVNENVTIHSPVLAQSFRNDYTNTQNSEENGRTKEEFVRWKDEVFSSLFVTLTFLCTCVLVWSAWWTATALGEQPSICSVKKGIQVPSSVSFPPAFDFKTHQVPIHYTKGGWPVKNSGLRLTVSCLGVVAAFVWAGGVGRLNKKLTRQIYLPVFAAILALSVACIVNDANSLLSVNTSQCPSTGELLSVLSSFKGYSCSCHTGAIFWATLGLDCGISLFSILCAVAL</sequence>
<comment type="caution">
    <text evidence="3">The sequence shown here is derived from an EMBL/GenBank/DDBJ whole genome shotgun (WGS) entry which is preliminary data.</text>
</comment>
<dbReference type="Proteomes" id="UP001061958">
    <property type="component" value="Unassembled WGS sequence"/>
</dbReference>
<reference evidence="3" key="1">
    <citation type="journal article" date="2022" name="Proc. Natl. Acad. Sci. U.S.A.">
        <title>Life cycle and functional genomics of the unicellular red alga Galdieria for elucidating algal and plant evolution and industrial use.</title>
        <authorList>
            <person name="Hirooka S."/>
            <person name="Itabashi T."/>
            <person name="Ichinose T.M."/>
            <person name="Onuma R."/>
            <person name="Fujiwara T."/>
            <person name="Yamashita S."/>
            <person name="Jong L.W."/>
            <person name="Tomita R."/>
            <person name="Iwane A.H."/>
            <person name="Miyagishima S.Y."/>
        </authorList>
    </citation>
    <scope>NUCLEOTIDE SEQUENCE</scope>
    <source>
        <strain evidence="3">NBRC 102759</strain>
    </source>
</reference>
<protein>
    <submittedName>
        <fullName evidence="3">Uncharacterized protein</fullName>
    </submittedName>
</protein>
<evidence type="ECO:0000313" key="3">
    <source>
        <dbReference type="EMBL" id="GJQ13799.1"/>
    </source>
</evidence>
<accession>A0A9C7Q069</accession>
<keyword evidence="2" id="KW-0812">Transmembrane</keyword>
<gene>
    <name evidence="3" type="ORF">GpartN1_g5590.t1</name>
</gene>
<evidence type="ECO:0000313" key="4">
    <source>
        <dbReference type="Proteomes" id="UP001061958"/>
    </source>
</evidence>
<feature type="region of interest" description="Disordered" evidence="1">
    <location>
        <begin position="1"/>
        <end position="40"/>
    </location>
</feature>
<organism evidence="3 4">
    <name type="scientific">Galdieria partita</name>
    <dbReference type="NCBI Taxonomy" id="83374"/>
    <lineage>
        <taxon>Eukaryota</taxon>
        <taxon>Rhodophyta</taxon>
        <taxon>Bangiophyceae</taxon>
        <taxon>Galdieriales</taxon>
        <taxon>Galdieriaceae</taxon>
        <taxon>Galdieria</taxon>
    </lineage>
</organism>
<keyword evidence="2" id="KW-0472">Membrane</keyword>
<evidence type="ECO:0000256" key="1">
    <source>
        <dbReference type="SAM" id="MobiDB-lite"/>
    </source>
</evidence>
<keyword evidence="2" id="KW-1133">Transmembrane helix</keyword>
<keyword evidence="4" id="KW-1185">Reference proteome</keyword>
<feature type="transmembrane region" description="Helical" evidence="2">
    <location>
        <begin position="175"/>
        <end position="194"/>
    </location>
</feature>